<reference evidence="1" key="2">
    <citation type="submission" date="2020-05" db="UniProtKB">
        <authorList>
            <consortium name="EnsemblMetazoa"/>
        </authorList>
    </citation>
    <scope>IDENTIFICATION</scope>
    <source>
        <strain evidence="1">ACHKN1017</strain>
    </source>
</reference>
<name>A0A182KAE7_9DIPT</name>
<dbReference type="Pfam" id="PF05380">
    <property type="entry name" value="Peptidase_A17"/>
    <property type="match status" value="1"/>
</dbReference>
<organism evidence="1 2">
    <name type="scientific">Anopheles christyi</name>
    <dbReference type="NCBI Taxonomy" id="43041"/>
    <lineage>
        <taxon>Eukaryota</taxon>
        <taxon>Metazoa</taxon>
        <taxon>Ecdysozoa</taxon>
        <taxon>Arthropoda</taxon>
        <taxon>Hexapoda</taxon>
        <taxon>Insecta</taxon>
        <taxon>Pterygota</taxon>
        <taxon>Neoptera</taxon>
        <taxon>Endopterygota</taxon>
        <taxon>Diptera</taxon>
        <taxon>Nematocera</taxon>
        <taxon>Culicoidea</taxon>
        <taxon>Culicidae</taxon>
        <taxon>Anophelinae</taxon>
        <taxon>Anopheles</taxon>
    </lineage>
</organism>
<dbReference type="AlphaFoldDB" id="A0A182KAE7"/>
<dbReference type="PANTHER" id="PTHR47331">
    <property type="entry name" value="PHD-TYPE DOMAIN-CONTAINING PROTEIN"/>
    <property type="match status" value="1"/>
</dbReference>
<keyword evidence="2" id="KW-1185">Reference proteome</keyword>
<evidence type="ECO:0000313" key="1">
    <source>
        <dbReference type="EnsemblMetazoa" id="ACHR007734-PA"/>
    </source>
</evidence>
<dbReference type="VEuPathDB" id="VectorBase:ACHR007734"/>
<accession>A0A182KAE7</accession>
<evidence type="ECO:0000313" key="2">
    <source>
        <dbReference type="Proteomes" id="UP000075881"/>
    </source>
</evidence>
<proteinExistence type="predicted"/>
<dbReference type="EnsemblMetazoa" id="ACHR007734-RA">
    <property type="protein sequence ID" value="ACHR007734-PA"/>
    <property type="gene ID" value="ACHR007734"/>
</dbReference>
<reference evidence="2" key="1">
    <citation type="submission" date="2013-03" db="EMBL/GenBank/DDBJ databases">
        <title>The Genome Sequence of Anopheles christyi ACHKN1017.</title>
        <authorList>
            <consortium name="The Broad Institute Genomics Platform"/>
            <person name="Neafsey D.E."/>
            <person name="Besansky N."/>
            <person name="Walker B."/>
            <person name="Young S.K."/>
            <person name="Zeng Q."/>
            <person name="Gargeya S."/>
            <person name="Fitzgerald M."/>
            <person name="Haas B."/>
            <person name="Abouelleil A."/>
            <person name="Allen A.W."/>
            <person name="Alvarado L."/>
            <person name="Arachchi H.M."/>
            <person name="Berlin A.M."/>
            <person name="Chapman S.B."/>
            <person name="Gainer-Dewar J."/>
            <person name="Goldberg J."/>
            <person name="Griggs A."/>
            <person name="Gujja S."/>
            <person name="Hansen M."/>
            <person name="Howarth C."/>
            <person name="Imamovic A."/>
            <person name="Ireland A."/>
            <person name="Larimer J."/>
            <person name="McCowan C."/>
            <person name="Murphy C."/>
            <person name="Pearson M."/>
            <person name="Poon T.W."/>
            <person name="Priest M."/>
            <person name="Roberts A."/>
            <person name="Saif S."/>
            <person name="Shea T."/>
            <person name="Sisk P."/>
            <person name="Sykes S."/>
            <person name="Wortman J."/>
            <person name="Nusbaum C."/>
            <person name="Birren B."/>
        </authorList>
    </citation>
    <scope>NUCLEOTIDE SEQUENCE [LARGE SCALE GENOMIC DNA]</scope>
    <source>
        <strain evidence="2">ACHKN1017</strain>
    </source>
</reference>
<dbReference type="PANTHER" id="PTHR47331:SF1">
    <property type="entry name" value="GAG-LIKE PROTEIN"/>
    <property type="match status" value="1"/>
</dbReference>
<dbReference type="Proteomes" id="UP000075881">
    <property type="component" value="Unassembled WGS sequence"/>
</dbReference>
<protein>
    <submittedName>
        <fullName evidence="1">Uncharacterized protein</fullName>
    </submittedName>
</protein>
<sequence length="118" mass="13348">MFLKVLLYDLWRSRINWGDTLQGEAAKNWTRWIKALPDLQNTSIRRCYREAISATVKDVQLHIFCDPVRNGDGSIPALLSGPEHRMCLGRVKDTRSSAEIPIDPKTRPSSSVNGCSFC</sequence>
<dbReference type="InterPro" id="IPR008042">
    <property type="entry name" value="Retrotrans_Pao"/>
</dbReference>